<comment type="caution">
    <text evidence="2">The sequence shown here is derived from an EMBL/GenBank/DDBJ whole genome shotgun (WGS) entry which is preliminary data.</text>
</comment>
<keyword evidence="1" id="KW-1133">Transmembrane helix</keyword>
<gene>
    <name evidence="2" type="ORF">ACFQ5L_10615</name>
</gene>
<feature type="transmembrane region" description="Helical" evidence="1">
    <location>
        <begin position="103"/>
        <end position="122"/>
    </location>
</feature>
<accession>A0ABW4C1L6</accession>
<reference evidence="3" key="1">
    <citation type="journal article" date="2019" name="Int. J. Syst. Evol. Microbiol.">
        <title>The Global Catalogue of Microorganisms (GCM) 10K type strain sequencing project: providing services to taxonomists for standard genome sequencing and annotation.</title>
        <authorList>
            <consortium name="The Broad Institute Genomics Platform"/>
            <consortium name="The Broad Institute Genome Sequencing Center for Infectious Disease"/>
            <person name="Wu L."/>
            <person name="Ma J."/>
        </authorList>
    </citation>
    <scope>NUCLEOTIDE SEQUENCE [LARGE SCALE GENOMIC DNA]</scope>
    <source>
        <strain evidence="3">CCM 8931</strain>
    </source>
</reference>
<evidence type="ECO:0000313" key="2">
    <source>
        <dbReference type="EMBL" id="MFD1421391.1"/>
    </source>
</evidence>
<protein>
    <recommendedName>
        <fullName evidence="4">Integral membrane protein</fullName>
    </recommendedName>
</protein>
<organism evidence="2 3">
    <name type="scientific">Lactiplantibacillus songbeiensis</name>
    <dbReference type="NCBI Taxonomy" id="2559920"/>
    <lineage>
        <taxon>Bacteria</taxon>
        <taxon>Bacillati</taxon>
        <taxon>Bacillota</taxon>
        <taxon>Bacilli</taxon>
        <taxon>Lactobacillales</taxon>
        <taxon>Lactobacillaceae</taxon>
        <taxon>Lactiplantibacillus</taxon>
    </lineage>
</organism>
<keyword evidence="1" id="KW-0812">Transmembrane</keyword>
<keyword evidence="1" id="KW-0472">Membrane</keyword>
<sequence length="157" mass="18156">MDSSTKTFLDILVAIPKIYCLALILFIVIKLFQNTLTAGDFKQFKSWFSKIDIGYLVISFLFVVAENIAENMLDWVIMLLLLILVKTLSASALRLYHRLSIVMILYVIELFSLLAHFDTPVLLTETLWVIEIGIIMFSMAFYLLLVIRLHHDRGKLR</sequence>
<feature type="transmembrane region" description="Helical" evidence="1">
    <location>
        <begin position="75"/>
        <end position="96"/>
    </location>
</feature>
<dbReference type="Proteomes" id="UP001597188">
    <property type="component" value="Unassembled WGS sequence"/>
</dbReference>
<dbReference type="RefSeq" id="WP_137636102.1">
    <property type="nucleotide sequence ID" value="NZ_BJDL01000033.1"/>
</dbReference>
<feature type="transmembrane region" description="Helical" evidence="1">
    <location>
        <begin position="128"/>
        <end position="147"/>
    </location>
</feature>
<evidence type="ECO:0000256" key="1">
    <source>
        <dbReference type="SAM" id="Phobius"/>
    </source>
</evidence>
<evidence type="ECO:0008006" key="4">
    <source>
        <dbReference type="Google" id="ProtNLM"/>
    </source>
</evidence>
<feature type="transmembrane region" description="Helical" evidence="1">
    <location>
        <begin position="53"/>
        <end position="69"/>
    </location>
</feature>
<proteinExistence type="predicted"/>
<keyword evidence="3" id="KW-1185">Reference proteome</keyword>
<dbReference type="EMBL" id="JBHTOJ010000039">
    <property type="protein sequence ID" value="MFD1421391.1"/>
    <property type="molecule type" value="Genomic_DNA"/>
</dbReference>
<evidence type="ECO:0000313" key="3">
    <source>
        <dbReference type="Proteomes" id="UP001597188"/>
    </source>
</evidence>
<name>A0ABW4C1L6_9LACO</name>
<feature type="transmembrane region" description="Helical" evidence="1">
    <location>
        <begin position="12"/>
        <end position="32"/>
    </location>
</feature>